<comment type="subcellular location">
    <subcellularLocation>
        <location evidence="1">Nucleus</location>
    </subcellularLocation>
</comment>
<dbReference type="GO" id="GO:0003723">
    <property type="term" value="F:RNA binding"/>
    <property type="evidence" value="ECO:0007669"/>
    <property type="project" value="TreeGrafter"/>
</dbReference>
<evidence type="ECO:0000313" key="12">
    <source>
        <dbReference type="EMBL" id="CBY30732.1"/>
    </source>
</evidence>
<dbReference type="PANTHER" id="PTHR46543">
    <property type="entry name" value="ZINC FINGER CCHC DOMAIN-CONTAINING PROTEIN 7"/>
    <property type="match status" value="1"/>
</dbReference>
<feature type="domain" description="CCHC-type" evidence="11">
    <location>
        <begin position="367"/>
        <end position="382"/>
    </location>
</feature>
<keyword evidence="4 9" id="KW-0863">Zinc-finger</keyword>
<feature type="compositionally biased region" description="Basic and acidic residues" evidence="10">
    <location>
        <begin position="110"/>
        <end position="146"/>
    </location>
</feature>
<protein>
    <recommendedName>
        <fullName evidence="7">Zinc finger CCHC domain-containing protein 7</fullName>
    </recommendedName>
    <alternativeName>
        <fullName evidence="8">TRAMP-like complex RNA-binding factor ZCCHC7</fullName>
    </alternativeName>
</protein>
<dbReference type="AlphaFoldDB" id="E4Y4Y4"/>
<keyword evidence="6" id="KW-0539">Nucleus</keyword>
<evidence type="ECO:0000256" key="9">
    <source>
        <dbReference type="PROSITE-ProRule" id="PRU00047"/>
    </source>
</evidence>
<feature type="compositionally biased region" description="Basic and acidic residues" evidence="10">
    <location>
        <begin position="76"/>
        <end position="95"/>
    </location>
</feature>
<reference evidence="12" key="1">
    <citation type="journal article" date="2010" name="Science">
        <title>Plasticity of animal genome architecture unmasked by rapid evolution of a pelagic tunicate.</title>
        <authorList>
            <person name="Denoeud F."/>
            <person name="Henriet S."/>
            <person name="Mungpakdee S."/>
            <person name="Aury J.M."/>
            <person name="Da Silva C."/>
            <person name="Brinkmann H."/>
            <person name="Mikhaleva J."/>
            <person name="Olsen L.C."/>
            <person name="Jubin C."/>
            <person name="Canestro C."/>
            <person name="Bouquet J.M."/>
            <person name="Danks G."/>
            <person name="Poulain J."/>
            <person name="Campsteijn C."/>
            <person name="Adamski M."/>
            <person name="Cross I."/>
            <person name="Yadetie F."/>
            <person name="Muffato M."/>
            <person name="Louis A."/>
            <person name="Butcher S."/>
            <person name="Tsagkogeorga G."/>
            <person name="Konrad A."/>
            <person name="Singh S."/>
            <person name="Jensen M.F."/>
            <person name="Cong E.H."/>
            <person name="Eikeseth-Otteraa H."/>
            <person name="Noel B."/>
            <person name="Anthouard V."/>
            <person name="Porcel B.M."/>
            <person name="Kachouri-Lafond R."/>
            <person name="Nishino A."/>
            <person name="Ugolini M."/>
            <person name="Chourrout P."/>
            <person name="Nishida H."/>
            <person name="Aasland R."/>
            <person name="Huzurbazar S."/>
            <person name="Westhof E."/>
            <person name="Delsuc F."/>
            <person name="Lehrach H."/>
            <person name="Reinhardt R."/>
            <person name="Weissenbach J."/>
            <person name="Roy S.W."/>
            <person name="Artiguenave F."/>
            <person name="Postlethwait J.H."/>
            <person name="Manak J.R."/>
            <person name="Thompson E.M."/>
            <person name="Jaillon O."/>
            <person name="Du Pasquier L."/>
            <person name="Boudinot P."/>
            <person name="Liberles D.A."/>
            <person name="Volff J.N."/>
            <person name="Philippe H."/>
            <person name="Lenhard B."/>
            <person name="Roest Crollius H."/>
            <person name="Wincker P."/>
            <person name="Chourrout D."/>
        </authorList>
    </citation>
    <scope>NUCLEOTIDE SEQUENCE [LARGE SCALE GENOMIC DNA]</scope>
</reference>
<name>E4Y4Y4_OIKDI</name>
<feature type="region of interest" description="Disordered" evidence="10">
    <location>
        <begin position="258"/>
        <end position="284"/>
    </location>
</feature>
<evidence type="ECO:0000256" key="10">
    <source>
        <dbReference type="SAM" id="MobiDB-lite"/>
    </source>
</evidence>
<dbReference type="PANTHER" id="PTHR46543:SF1">
    <property type="entry name" value="ZINC FINGER CCHC DOMAIN-CONTAINING PROTEIN 7"/>
    <property type="match status" value="1"/>
</dbReference>
<organism evidence="12">
    <name type="scientific">Oikopleura dioica</name>
    <name type="common">Tunicate</name>
    <dbReference type="NCBI Taxonomy" id="34765"/>
    <lineage>
        <taxon>Eukaryota</taxon>
        <taxon>Metazoa</taxon>
        <taxon>Chordata</taxon>
        <taxon>Tunicata</taxon>
        <taxon>Appendicularia</taxon>
        <taxon>Copelata</taxon>
        <taxon>Oikopleuridae</taxon>
        <taxon>Oikopleura</taxon>
    </lineage>
</organism>
<feature type="compositionally biased region" description="Low complexity" evidence="10">
    <location>
        <begin position="20"/>
        <end position="42"/>
    </location>
</feature>
<evidence type="ECO:0000256" key="1">
    <source>
        <dbReference type="ARBA" id="ARBA00004123"/>
    </source>
</evidence>
<evidence type="ECO:0000256" key="3">
    <source>
        <dbReference type="ARBA" id="ARBA00022737"/>
    </source>
</evidence>
<dbReference type="Proteomes" id="UP000011014">
    <property type="component" value="Unassembled WGS sequence"/>
</dbReference>
<dbReference type="EMBL" id="FN654282">
    <property type="protein sequence ID" value="CBY30732.1"/>
    <property type="molecule type" value="Genomic_DNA"/>
</dbReference>
<evidence type="ECO:0000256" key="5">
    <source>
        <dbReference type="ARBA" id="ARBA00022833"/>
    </source>
</evidence>
<dbReference type="Gene3D" id="4.10.60.10">
    <property type="entry name" value="Zinc finger, CCHC-type"/>
    <property type="match status" value="1"/>
</dbReference>
<keyword evidence="3" id="KW-0677">Repeat</keyword>
<dbReference type="GO" id="GO:0008270">
    <property type="term" value="F:zinc ion binding"/>
    <property type="evidence" value="ECO:0007669"/>
    <property type="project" value="UniProtKB-KW"/>
</dbReference>
<evidence type="ECO:0000256" key="6">
    <source>
        <dbReference type="ARBA" id="ARBA00023242"/>
    </source>
</evidence>
<evidence type="ECO:0000256" key="2">
    <source>
        <dbReference type="ARBA" id="ARBA00022723"/>
    </source>
</evidence>
<dbReference type="GO" id="GO:0031499">
    <property type="term" value="C:TRAMP complex"/>
    <property type="evidence" value="ECO:0007669"/>
    <property type="project" value="TreeGrafter"/>
</dbReference>
<feature type="region of interest" description="Disordered" evidence="10">
    <location>
        <begin position="1"/>
        <end position="161"/>
    </location>
</feature>
<dbReference type="InterPro" id="IPR001878">
    <property type="entry name" value="Znf_CCHC"/>
</dbReference>
<feature type="compositionally biased region" description="Basic residues" evidence="10">
    <location>
        <begin position="96"/>
        <end position="109"/>
    </location>
</feature>
<dbReference type="GO" id="GO:0071035">
    <property type="term" value="P:nuclear polyadenylation-dependent rRNA catabolic process"/>
    <property type="evidence" value="ECO:0007669"/>
    <property type="project" value="TreeGrafter"/>
</dbReference>
<keyword evidence="5" id="KW-0862">Zinc</keyword>
<dbReference type="GO" id="GO:0071031">
    <property type="term" value="P:nuclear mRNA surveillance of mRNA 3'-end processing"/>
    <property type="evidence" value="ECO:0007669"/>
    <property type="project" value="TreeGrafter"/>
</dbReference>
<feature type="compositionally biased region" description="Basic and acidic residues" evidence="10">
    <location>
        <begin position="259"/>
        <end position="270"/>
    </location>
</feature>
<evidence type="ECO:0000256" key="8">
    <source>
        <dbReference type="ARBA" id="ARBA00043023"/>
    </source>
</evidence>
<feature type="compositionally biased region" description="Low complexity" evidence="10">
    <location>
        <begin position="149"/>
        <end position="161"/>
    </location>
</feature>
<evidence type="ECO:0000256" key="4">
    <source>
        <dbReference type="ARBA" id="ARBA00022771"/>
    </source>
</evidence>
<sequence>MNQRYAKEKGNLNRKRFPKSVVVNARSNSASSTPRSSPNNSPMLVDRSREASPMNSSPRSPAIRSVINVTSSSRNGKNETGRGMKRKSTDLDPPRKREKSSKSSKKKNKEKTSKKVKNESSRNQGPKEAEDAKSHKILKEIKREVNMESPSGSRSPLSNLSSLVEPEHYTDNESEPDQLPLSPVKLPLPAMVPKPIPEAMQKLIPLSSLAKLTPFQIAPESKSKIFGKPIVAEKNNRQKIDFHMLATGKPIPLSSAENVRLENGEEKSHYTSDSLDSLSDDEQIPEDDLQRLSLTYLTRYAAGDQKWCDDYPEHGMPCRKCGQKGCSVINCGNPPMEKCVLCGAYDHHHNYCPDTCELEYKNFVIPCFHCRQAGHLGRNCPDHWRQFHRTTSSKFVPFDNEPNPKAASCYNCGGQHYGHECTRERISTHGPVLRPTVNKRLTEHQSQIFDESGKIRRETRRVLNKSHPVRFIFKTFLSIVNNKSTVVQTFLFNIYFQKNQINTNNELLADFNCVVPLPKLSFSVSGAICSFQMHFRHTLPFYKSQKVETK</sequence>
<accession>E4Y4Y4</accession>
<evidence type="ECO:0000259" key="11">
    <source>
        <dbReference type="PROSITE" id="PS50158"/>
    </source>
</evidence>
<feature type="compositionally biased region" description="Basic and acidic residues" evidence="10">
    <location>
        <begin position="1"/>
        <end position="11"/>
    </location>
</feature>
<keyword evidence="2" id="KW-0479">Metal-binding</keyword>
<dbReference type="PROSITE" id="PS50158">
    <property type="entry name" value="ZF_CCHC"/>
    <property type="match status" value="1"/>
</dbReference>
<proteinExistence type="predicted"/>
<dbReference type="SMART" id="SM00343">
    <property type="entry name" value="ZnF_C2HC"/>
    <property type="match status" value="4"/>
</dbReference>
<dbReference type="GO" id="GO:0071039">
    <property type="term" value="P:nuclear polyadenylation-dependent CUT catabolic process"/>
    <property type="evidence" value="ECO:0007669"/>
    <property type="project" value="TreeGrafter"/>
</dbReference>
<dbReference type="InterPro" id="IPR051644">
    <property type="entry name" value="TRAMP_AT-DNA-binding"/>
</dbReference>
<dbReference type="GO" id="GO:0071036">
    <property type="term" value="P:nuclear polyadenylation-dependent snoRNA catabolic process"/>
    <property type="evidence" value="ECO:0007669"/>
    <property type="project" value="TreeGrafter"/>
</dbReference>
<evidence type="ECO:0000256" key="7">
    <source>
        <dbReference type="ARBA" id="ARBA00041190"/>
    </source>
</evidence>
<dbReference type="GO" id="GO:0071038">
    <property type="term" value="P:TRAMP-dependent tRNA surveillance pathway"/>
    <property type="evidence" value="ECO:0007669"/>
    <property type="project" value="TreeGrafter"/>
</dbReference>
<gene>
    <name evidence="12" type="ORF">GSOID_T00018619001</name>
</gene>
<dbReference type="GO" id="GO:0071037">
    <property type="term" value="P:nuclear polyadenylation-dependent snRNA catabolic process"/>
    <property type="evidence" value="ECO:0007669"/>
    <property type="project" value="TreeGrafter"/>
</dbReference>